<protein>
    <submittedName>
        <fullName evidence="1">Uncharacterized protein</fullName>
    </submittedName>
</protein>
<keyword evidence="2" id="KW-1185">Reference proteome</keyword>
<dbReference type="AlphaFoldDB" id="A0AAN9E140"/>
<gene>
    <name evidence="1" type="ORF">RIF29_39418</name>
</gene>
<name>A0AAN9E140_CROPI</name>
<evidence type="ECO:0000313" key="2">
    <source>
        <dbReference type="Proteomes" id="UP001372338"/>
    </source>
</evidence>
<sequence>MIQLIERLENKLACQKFLLVLDNVRKTKKSWRRLGKKKALITHTGPRMRKTKRNFDNRARATRVWRNIMNKDAILKEKRDLPGTRTRVYNAKMT</sequence>
<accession>A0AAN9E140</accession>
<organism evidence="1 2">
    <name type="scientific">Crotalaria pallida</name>
    <name type="common">Smooth rattlebox</name>
    <name type="synonym">Crotalaria striata</name>
    <dbReference type="NCBI Taxonomy" id="3830"/>
    <lineage>
        <taxon>Eukaryota</taxon>
        <taxon>Viridiplantae</taxon>
        <taxon>Streptophyta</taxon>
        <taxon>Embryophyta</taxon>
        <taxon>Tracheophyta</taxon>
        <taxon>Spermatophyta</taxon>
        <taxon>Magnoliopsida</taxon>
        <taxon>eudicotyledons</taxon>
        <taxon>Gunneridae</taxon>
        <taxon>Pentapetalae</taxon>
        <taxon>rosids</taxon>
        <taxon>fabids</taxon>
        <taxon>Fabales</taxon>
        <taxon>Fabaceae</taxon>
        <taxon>Papilionoideae</taxon>
        <taxon>50 kb inversion clade</taxon>
        <taxon>genistoids sensu lato</taxon>
        <taxon>core genistoids</taxon>
        <taxon>Crotalarieae</taxon>
        <taxon>Crotalaria</taxon>
    </lineage>
</organism>
<dbReference type="Proteomes" id="UP001372338">
    <property type="component" value="Unassembled WGS sequence"/>
</dbReference>
<reference evidence="1 2" key="1">
    <citation type="submission" date="2024-01" db="EMBL/GenBank/DDBJ databases">
        <title>The genomes of 5 underutilized Papilionoideae crops provide insights into root nodulation and disease resistanc.</title>
        <authorList>
            <person name="Yuan L."/>
        </authorList>
    </citation>
    <scope>NUCLEOTIDE SEQUENCE [LARGE SCALE GENOMIC DNA]</scope>
    <source>
        <strain evidence="1">ZHUSHIDOU_FW_LH</strain>
        <tissue evidence="1">Leaf</tissue>
    </source>
</reference>
<evidence type="ECO:0000313" key="1">
    <source>
        <dbReference type="EMBL" id="KAK7244594.1"/>
    </source>
</evidence>
<comment type="caution">
    <text evidence="1">The sequence shown here is derived from an EMBL/GenBank/DDBJ whole genome shotgun (WGS) entry which is preliminary data.</text>
</comment>
<proteinExistence type="predicted"/>
<dbReference type="EMBL" id="JAYWIO010000008">
    <property type="protein sequence ID" value="KAK7244594.1"/>
    <property type="molecule type" value="Genomic_DNA"/>
</dbReference>